<evidence type="ECO:0000313" key="2">
    <source>
        <dbReference type="Proteomes" id="UP001140513"/>
    </source>
</evidence>
<dbReference type="RefSeq" id="XP_056068968.1">
    <property type="nucleotide sequence ID" value="XM_056217412.1"/>
</dbReference>
<accession>A0A9W8XGV1</accession>
<organism evidence="1 2">
    <name type="scientific">Didymosphaeria variabile</name>
    <dbReference type="NCBI Taxonomy" id="1932322"/>
    <lineage>
        <taxon>Eukaryota</taxon>
        <taxon>Fungi</taxon>
        <taxon>Dikarya</taxon>
        <taxon>Ascomycota</taxon>
        <taxon>Pezizomycotina</taxon>
        <taxon>Dothideomycetes</taxon>
        <taxon>Pleosporomycetidae</taxon>
        <taxon>Pleosporales</taxon>
        <taxon>Massarineae</taxon>
        <taxon>Didymosphaeriaceae</taxon>
        <taxon>Didymosphaeria</taxon>
    </lineage>
</organism>
<protein>
    <submittedName>
        <fullName evidence="1">Uncharacterized protein</fullName>
    </submittedName>
</protein>
<reference evidence="1" key="1">
    <citation type="submission" date="2022-10" db="EMBL/GenBank/DDBJ databases">
        <title>Tapping the CABI collections for fungal endophytes: first genome assemblies for Collariella, Neodidymelliopsis, Ascochyta clinopodiicola, Didymella pomorum, Didymosphaeria variabile, Neocosmospora piperis and Neocucurbitaria cava.</title>
        <authorList>
            <person name="Hill R."/>
        </authorList>
    </citation>
    <scope>NUCLEOTIDE SEQUENCE</scope>
    <source>
        <strain evidence="1">IMI 356815</strain>
    </source>
</reference>
<keyword evidence="2" id="KW-1185">Reference proteome</keyword>
<sequence length="464" mass="53223">MIPSTTAGLKMTKASWDILICLNFEDYTLICKLLMLGLYRDYWFDPSSILVECVTGGYLGFIPSSKALQNTSGLSQFNNTIVQTESRNYVCGQMAMGDPLTQHFLDELEKRTERLLLVVYEGTNADATVHPTEGELIIKRHRSAKSRQALDLTEWTTDTTLEDIKNDLRFRKSSMYDPIVVDSWQFIIIDRGPNLPFELFDIIEDILSMLLDDPSPREIMKRVIEEVIPPAAQDSFLEKIDIDKIAGLSFPAPPEVQYEGNRHRSHEPDRQILLAHQTKMVQDGRSREANRFIRRVVDDMERCGIISLVKEYESPQTRPVIVQGSDGALDLYFPYEFGGLSPDVELTPNLSLPRKTCLVDFVKQFKDQHPTSIMAKAFDRPWSAHAWQYYAQHYINSKYPFVMFYLTTFVICATDIDDAEKKAAILFAETESRGWRIVLPNARDWRPNINELRLDKLFVGVGPM</sequence>
<comment type="caution">
    <text evidence="1">The sequence shown here is derived from an EMBL/GenBank/DDBJ whole genome shotgun (WGS) entry which is preliminary data.</text>
</comment>
<dbReference type="Proteomes" id="UP001140513">
    <property type="component" value="Unassembled WGS sequence"/>
</dbReference>
<dbReference type="EMBL" id="JAPEUX010000006">
    <property type="protein sequence ID" value="KAJ4350038.1"/>
    <property type="molecule type" value="Genomic_DNA"/>
</dbReference>
<dbReference type="OrthoDB" id="3780198at2759"/>
<proteinExistence type="predicted"/>
<dbReference type="AlphaFoldDB" id="A0A9W8XGV1"/>
<name>A0A9W8XGV1_9PLEO</name>
<evidence type="ECO:0000313" key="1">
    <source>
        <dbReference type="EMBL" id="KAJ4350038.1"/>
    </source>
</evidence>
<gene>
    <name evidence="1" type="ORF">N0V89_008659</name>
</gene>
<dbReference type="GeneID" id="80912189"/>